<feature type="domain" description="Amidohydrolase-related" evidence="2">
    <location>
        <begin position="70"/>
        <end position="422"/>
    </location>
</feature>
<evidence type="ECO:0000256" key="1">
    <source>
        <dbReference type="SAM" id="MobiDB-lite"/>
    </source>
</evidence>
<dbReference type="Proteomes" id="UP000035425">
    <property type="component" value="Unassembled WGS sequence"/>
</dbReference>
<protein>
    <submittedName>
        <fullName evidence="3">Amidohydrolase</fullName>
    </submittedName>
</protein>
<dbReference type="InterPro" id="IPR011059">
    <property type="entry name" value="Metal-dep_hydrolase_composite"/>
</dbReference>
<dbReference type="Pfam" id="PF01979">
    <property type="entry name" value="Amidohydro_1"/>
    <property type="match status" value="1"/>
</dbReference>
<name>A0ABR5F2S1_9ACTN</name>
<comment type="caution">
    <text evidence="3">The sequence shown here is derived from an EMBL/GenBank/DDBJ whole genome shotgun (WGS) entry which is preliminary data.</text>
</comment>
<reference evidence="3 4" key="1">
    <citation type="submission" date="2014-12" db="EMBL/GenBank/DDBJ databases">
        <title>Frankia sp. BMG5.1 draft genome.</title>
        <authorList>
            <person name="Gtari M."/>
            <person name="Ghodhbane-Gtari F."/>
            <person name="Nouioui I."/>
            <person name="Ktari A."/>
            <person name="Hezbri K."/>
            <person name="Mimouni W."/>
            <person name="Sbissi I."/>
            <person name="Ayari A."/>
            <person name="Yamanaka T."/>
            <person name="Normand P."/>
            <person name="Tisa L.S."/>
            <person name="Boudabous A."/>
        </authorList>
    </citation>
    <scope>NUCLEOTIDE SEQUENCE [LARGE SCALE GENOMIC DNA]</scope>
    <source>
        <strain evidence="3 4">BMG5.1</strain>
    </source>
</reference>
<dbReference type="SUPFAM" id="SSF51338">
    <property type="entry name" value="Composite domain of metallo-dependent hydrolases"/>
    <property type="match status" value="1"/>
</dbReference>
<dbReference type="Gene3D" id="2.30.40.10">
    <property type="entry name" value="Urease, subunit C, domain 1"/>
    <property type="match status" value="1"/>
</dbReference>
<evidence type="ECO:0000313" key="4">
    <source>
        <dbReference type="Proteomes" id="UP000035425"/>
    </source>
</evidence>
<organism evidence="3 4">
    <name type="scientific">Protofrankia coriariae</name>
    <dbReference type="NCBI Taxonomy" id="1562887"/>
    <lineage>
        <taxon>Bacteria</taxon>
        <taxon>Bacillati</taxon>
        <taxon>Actinomycetota</taxon>
        <taxon>Actinomycetes</taxon>
        <taxon>Frankiales</taxon>
        <taxon>Frankiaceae</taxon>
        <taxon>Protofrankia</taxon>
    </lineage>
</organism>
<proteinExistence type="predicted"/>
<dbReference type="InterPro" id="IPR032466">
    <property type="entry name" value="Metal_Hydrolase"/>
</dbReference>
<feature type="region of interest" description="Disordered" evidence="1">
    <location>
        <begin position="441"/>
        <end position="463"/>
    </location>
</feature>
<dbReference type="Gene3D" id="3.20.20.140">
    <property type="entry name" value="Metal-dependent hydrolases"/>
    <property type="match status" value="1"/>
</dbReference>
<dbReference type="PANTHER" id="PTHR43135">
    <property type="entry name" value="ALPHA-D-RIBOSE 1-METHYLPHOSPHONATE 5-TRIPHOSPHATE DIPHOSPHATASE"/>
    <property type="match status" value="1"/>
</dbReference>
<sequence length="463" mass="48259">MTITSTDVPRRDGTALSNGFVLRGVYALDEHGYFDGPVDVAVCNRHITDVRPHLPLNASAVDVDAHGLWLMPGVIDCHSHVTLCTYDPLEMMTTSLSERFFQTAAMLRRTLAAGVTYVRDAGGADAGVRDSLLAGHVPGPRLAVSVVGLTRSEGHGDGALLGPGLEAPEALTALDYPGRPRHVVRESDGMRAAVRSVVRAGADWVNIFASGGIMSVRPGQPLPEFTAAELAVAVSEAAAFGRGVMAHALGAAAVDAAVSAGVRSIEHGIGLTEREADLMARRGVTLVPTLSPYHELGQLADTGQLPQWAADRAHVTRAMLADTIGVARDAGVRIALGSDCRHRDRHGANLAEITRLRQSGLSASEALLAATANGARLCGISESVGRIAPRYEFDAILLDEDPGDLSLFERPDAVTGVFLGGVPVVPHSRLPAAMTVPVGGDLRPSPVPGPVGDLPPAANPATP</sequence>
<dbReference type="EMBL" id="JWIO01000021">
    <property type="protein sequence ID" value="KLL11018.1"/>
    <property type="molecule type" value="Genomic_DNA"/>
</dbReference>
<dbReference type="RefSeq" id="WP_047223505.1">
    <property type="nucleotide sequence ID" value="NZ_JWIO01000021.1"/>
</dbReference>
<dbReference type="CDD" id="cd01299">
    <property type="entry name" value="Met_dep_hydrolase_A"/>
    <property type="match status" value="1"/>
</dbReference>
<dbReference type="SUPFAM" id="SSF51556">
    <property type="entry name" value="Metallo-dependent hydrolases"/>
    <property type="match status" value="1"/>
</dbReference>
<accession>A0ABR5F2S1</accession>
<evidence type="ECO:0000259" key="2">
    <source>
        <dbReference type="Pfam" id="PF01979"/>
    </source>
</evidence>
<gene>
    <name evidence="3" type="ORF">FrCorBMG51_13980</name>
</gene>
<dbReference type="InterPro" id="IPR051781">
    <property type="entry name" value="Metallo-dep_Hydrolase"/>
</dbReference>
<dbReference type="InterPro" id="IPR057744">
    <property type="entry name" value="OTAase-like"/>
</dbReference>
<evidence type="ECO:0000313" key="3">
    <source>
        <dbReference type="EMBL" id="KLL11018.1"/>
    </source>
</evidence>
<dbReference type="InterPro" id="IPR006680">
    <property type="entry name" value="Amidohydro-rel"/>
</dbReference>
<keyword evidence="4" id="KW-1185">Reference proteome</keyword>
<dbReference type="PANTHER" id="PTHR43135:SF3">
    <property type="entry name" value="ALPHA-D-RIBOSE 1-METHYLPHOSPHONATE 5-TRIPHOSPHATE DIPHOSPHATASE"/>
    <property type="match status" value="1"/>
</dbReference>